<dbReference type="AlphaFoldDB" id="A0AAU9M0V6"/>
<reference evidence="1 2" key="1">
    <citation type="submission" date="2022-01" db="EMBL/GenBank/DDBJ databases">
        <authorList>
            <person name="Xiong W."/>
            <person name="Schranz E."/>
        </authorList>
    </citation>
    <scope>NUCLEOTIDE SEQUENCE [LARGE SCALE GENOMIC DNA]</scope>
</reference>
<accession>A0AAU9M0V6</accession>
<evidence type="ECO:0000313" key="1">
    <source>
        <dbReference type="EMBL" id="CAH1419146.1"/>
    </source>
</evidence>
<organism evidence="1 2">
    <name type="scientific">Lactuca virosa</name>
    <dbReference type="NCBI Taxonomy" id="75947"/>
    <lineage>
        <taxon>Eukaryota</taxon>
        <taxon>Viridiplantae</taxon>
        <taxon>Streptophyta</taxon>
        <taxon>Embryophyta</taxon>
        <taxon>Tracheophyta</taxon>
        <taxon>Spermatophyta</taxon>
        <taxon>Magnoliopsida</taxon>
        <taxon>eudicotyledons</taxon>
        <taxon>Gunneridae</taxon>
        <taxon>Pentapetalae</taxon>
        <taxon>asterids</taxon>
        <taxon>campanulids</taxon>
        <taxon>Asterales</taxon>
        <taxon>Asteraceae</taxon>
        <taxon>Cichorioideae</taxon>
        <taxon>Cichorieae</taxon>
        <taxon>Lactucinae</taxon>
        <taxon>Lactuca</taxon>
    </lineage>
</organism>
<comment type="caution">
    <text evidence="1">The sequence shown here is derived from an EMBL/GenBank/DDBJ whole genome shotgun (WGS) entry which is preliminary data.</text>
</comment>
<sequence length="173" mass="20325">MEPSFELKRKHSYPKLGHPDTLYSIDITKAISASSGRSINLLRVENHRDDEACPPCDCKDGIGIERVVWMDDNIARRFWNCKNALVSIPSIYLHPIRYLELKMYTFSLIVTLIVVFPFNQLVEGPKCKFFLWKDDAMEEGYYKKKLRKLRFEVREKEDFCDVSKAQKKVTQLQ</sequence>
<proteinExistence type="predicted"/>
<gene>
    <name evidence="1" type="ORF">LVIROSA_LOCUS6702</name>
</gene>
<protein>
    <recommendedName>
        <fullName evidence="3">Zinc finger GRF-type domain-containing protein</fullName>
    </recommendedName>
</protein>
<keyword evidence="2" id="KW-1185">Reference proteome</keyword>
<dbReference type="Proteomes" id="UP001157418">
    <property type="component" value="Unassembled WGS sequence"/>
</dbReference>
<evidence type="ECO:0008006" key="3">
    <source>
        <dbReference type="Google" id="ProtNLM"/>
    </source>
</evidence>
<dbReference type="EMBL" id="CAKMRJ010000224">
    <property type="protein sequence ID" value="CAH1419146.1"/>
    <property type="molecule type" value="Genomic_DNA"/>
</dbReference>
<name>A0AAU9M0V6_9ASTR</name>
<evidence type="ECO:0000313" key="2">
    <source>
        <dbReference type="Proteomes" id="UP001157418"/>
    </source>
</evidence>